<evidence type="ECO:0000256" key="1">
    <source>
        <dbReference type="ARBA" id="ARBA00005086"/>
    </source>
</evidence>
<dbReference type="CDD" id="cd06558">
    <property type="entry name" value="crotonase-like"/>
    <property type="match status" value="1"/>
</dbReference>
<evidence type="ECO:0000256" key="5">
    <source>
        <dbReference type="ARBA" id="ARBA00050624"/>
    </source>
</evidence>
<dbReference type="FunFam" id="3.90.226.10:FF:000009">
    <property type="entry name" value="Carnitinyl-CoA dehydratase"/>
    <property type="match status" value="1"/>
</dbReference>
<dbReference type="PANTHER" id="PTHR11941">
    <property type="entry name" value="ENOYL-COA HYDRATASE-RELATED"/>
    <property type="match status" value="1"/>
</dbReference>
<evidence type="ECO:0000256" key="6">
    <source>
        <dbReference type="ARBA" id="ARBA00067035"/>
    </source>
</evidence>
<evidence type="ECO:0000256" key="3">
    <source>
        <dbReference type="ARBA" id="ARBA00011881"/>
    </source>
</evidence>
<comment type="catalytic activity">
    <reaction evidence="5">
        <text>a short-chain (3S)-3-hydroxyacyl-CoA = a short-chain (2E)-enoyl-CoA + H2O</text>
        <dbReference type="Rhea" id="RHEA:52664"/>
        <dbReference type="ChEBI" id="CHEBI:15377"/>
        <dbReference type="ChEBI" id="CHEBI:87488"/>
        <dbReference type="ChEBI" id="CHEBI:136760"/>
        <dbReference type="EC" id="4.2.1.150"/>
    </reaction>
</comment>
<dbReference type="Pfam" id="PF00378">
    <property type="entry name" value="ECH_1"/>
    <property type="match status" value="1"/>
</dbReference>
<dbReference type="InterPro" id="IPR014748">
    <property type="entry name" value="Enoyl-CoA_hydra_C"/>
</dbReference>
<comment type="similarity">
    <text evidence="2">Belongs to the enoyl-CoA hydratase/isomerase family.</text>
</comment>
<comment type="caution">
    <text evidence="7">The sequence shown here is derived from an EMBL/GenBank/DDBJ whole genome shotgun (WGS) entry which is preliminary data.</text>
</comment>
<dbReference type="GO" id="GO:0018812">
    <property type="term" value="F:3-hydroxyacyl-CoA dehydratase activity"/>
    <property type="evidence" value="ECO:0007669"/>
    <property type="project" value="UniProtKB-EC"/>
</dbReference>
<evidence type="ECO:0000256" key="4">
    <source>
        <dbReference type="ARBA" id="ARBA00023239"/>
    </source>
</evidence>
<dbReference type="OrthoDB" id="9775794at2"/>
<dbReference type="EMBL" id="QFFZ01000059">
    <property type="protein sequence ID" value="TEB09107.1"/>
    <property type="molecule type" value="Genomic_DNA"/>
</dbReference>
<name>A0A4Y7RLB2_9FIRM</name>
<organism evidence="7 8">
    <name type="scientific">Pelotomaculum propionicicum</name>
    <dbReference type="NCBI Taxonomy" id="258475"/>
    <lineage>
        <taxon>Bacteria</taxon>
        <taxon>Bacillati</taxon>
        <taxon>Bacillota</taxon>
        <taxon>Clostridia</taxon>
        <taxon>Eubacteriales</taxon>
        <taxon>Desulfotomaculaceae</taxon>
        <taxon>Pelotomaculum</taxon>
    </lineage>
</organism>
<dbReference type="InterPro" id="IPR029045">
    <property type="entry name" value="ClpP/crotonase-like_dom_sf"/>
</dbReference>
<reference evidence="7 8" key="1">
    <citation type="journal article" date="2018" name="Environ. Microbiol.">
        <title>Novel energy conservation strategies and behaviour of Pelotomaculum schinkii driving syntrophic propionate catabolism.</title>
        <authorList>
            <person name="Hidalgo-Ahumada C.A.P."/>
            <person name="Nobu M.K."/>
            <person name="Narihiro T."/>
            <person name="Tamaki H."/>
            <person name="Liu W.T."/>
            <person name="Kamagata Y."/>
            <person name="Stams A.J.M."/>
            <person name="Imachi H."/>
            <person name="Sousa D.Z."/>
        </authorList>
    </citation>
    <scope>NUCLEOTIDE SEQUENCE [LARGE SCALE GENOMIC DNA]</scope>
    <source>
        <strain evidence="7 8">MGP</strain>
    </source>
</reference>
<dbReference type="EC" id="4.2.1.150" evidence="6"/>
<keyword evidence="8" id="KW-1185">Reference proteome</keyword>
<evidence type="ECO:0000313" key="8">
    <source>
        <dbReference type="Proteomes" id="UP000297597"/>
    </source>
</evidence>
<keyword evidence="4 7" id="KW-0456">Lyase</keyword>
<accession>A0A4Y7RLB2</accession>
<evidence type="ECO:0000313" key="7">
    <source>
        <dbReference type="EMBL" id="TEB09107.1"/>
    </source>
</evidence>
<dbReference type="FunFam" id="1.10.12.10:FF:000001">
    <property type="entry name" value="Probable enoyl-CoA hydratase, mitochondrial"/>
    <property type="match status" value="1"/>
</dbReference>
<dbReference type="SUPFAM" id="SSF52096">
    <property type="entry name" value="ClpP/crotonase"/>
    <property type="match status" value="1"/>
</dbReference>
<dbReference type="AlphaFoldDB" id="A0A4Y7RLB2"/>
<dbReference type="Gene3D" id="3.90.226.10">
    <property type="entry name" value="2-enoyl-CoA Hydratase, Chain A, domain 1"/>
    <property type="match status" value="1"/>
</dbReference>
<dbReference type="RefSeq" id="WP_134215492.1">
    <property type="nucleotide sequence ID" value="NZ_QFFZ01000059.1"/>
</dbReference>
<dbReference type="Gene3D" id="1.10.12.10">
    <property type="entry name" value="Lyase 2-enoyl-coa Hydratase, Chain A, domain 2"/>
    <property type="match status" value="1"/>
</dbReference>
<comment type="pathway">
    <text evidence="1">Lipid metabolism; butanoate metabolism.</text>
</comment>
<dbReference type="InterPro" id="IPR001753">
    <property type="entry name" value="Enoyl-CoA_hydra/iso"/>
</dbReference>
<gene>
    <name evidence="7" type="primary">crt</name>
    <name evidence="7" type="ORF">Pmgp_03389</name>
</gene>
<proteinExistence type="inferred from homology"/>
<dbReference type="PANTHER" id="PTHR11941:SF54">
    <property type="entry name" value="ENOYL-COA HYDRATASE, MITOCHONDRIAL"/>
    <property type="match status" value="1"/>
</dbReference>
<sequence length="262" mass="29029">MYQKIKFELLDRIALITINNPEQMNTLFPQTFRELSSAVDEIEVDGNVRAVIIWGNEKLFGAGDNVTDEEAIKEQTERGHYEHVKYMQKTFSRIEKLKKPVIAAVAGYCLGGSFELALSCDFIIASENAKFGLPEAKLGVLPCIGGTQRLPRRIGAARAKELMFTCDFVSGQEAFQMGIANHVVPVDNLFNEVMKLARKIADKTAPLAVSMIKNSVDEGIQCDMATGLDIEAKNAAFLFETEDLQEGLAAFMGKRKPVFKGR</sequence>
<dbReference type="Proteomes" id="UP000297597">
    <property type="component" value="Unassembled WGS sequence"/>
</dbReference>
<comment type="subunit">
    <text evidence="3">Homotetramer.</text>
</comment>
<protein>
    <recommendedName>
        <fullName evidence="6">short-chain-enoyl-CoA hydratase</fullName>
        <ecNumber evidence="6">4.2.1.150</ecNumber>
    </recommendedName>
</protein>
<evidence type="ECO:0000256" key="2">
    <source>
        <dbReference type="ARBA" id="ARBA00005254"/>
    </source>
</evidence>
<dbReference type="GO" id="GO:0006635">
    <property type="term" value="P:fatty acid beta-oxidation"/>
    <property type="evidence" value="ECO:0007669"/>
    <property type="project" value="TreeGrafter"/>
</dbReference>